<dbReference type="KEGG" id="salo:EF888_00685"/>
<comment type="subcellular location">
    <subcellularLocation>
        <location evidence="1">Membrane</location>
        <topology evidence="1">Multi-pass membrane protein</topology>
    </subcellularLocation>
</comment>
<feature type="transmembrane region" description="Helical" evidence="5">
    <location>
        <begin position="229"/>
        <end position="249"/>
    </location>
</feature>
<evidence type="ECO:0000313" key="6">
    <source>
        <dbReference type="EMBL" id="PWK54849.1"/>
    </source>
</evidence>
<feature type="transmembrane region" description="Helical" evidence="5">
    <location>
        <begin position="324"/>
        <end position="343"/>
    </location>
</feature>
<keyword evidence="7" id="KW-1185">Reference proteome</keyword>
<keyword evidence="2 5" id="KW-0812">Transmembrane</keyword>
<dbReference type="GO" id="GO:0016020">
    <property type="term" value="C:membrane"/>
    <property type="evidence" value="ECO:0007669"/>
    <property type="project" value="UniProtKB-SubCell"/>
</dbReference>
<evidence type="ECO:0000256" key="1">
    <source>
        <dbReference type="ARBA" id="ARBA00004141"/>
    </source>
</evidence>
<name>A0A316G1X2_9RHOB</name>
<feature type="transmembrane region" description="Helical" evidence="5">
    <location>
        <begin position="200"/>
        <end position="217"/>
    </location>
</feature>
<keyword evidence="4 5" id="KW-0472">Membrane</keyword>
<dbReference type="Pfam" id="PF07690">
    <property type="entry name" value="MFS_1"/>
    <property type="match status" value="2"/>
</dbReference>
<protein>
    <submittedName>
        <fullName evidence="6">Fucose permease</fullName>
    </submittedName>
</protein>
<dbReference type="Gene3D" id="1.20.1250.20">
    <property type="entry name" value="MFS general substrate transporter like domains"/>
    <property type="match status" value="1"/>
</dbReference>
<proteinExistence type="predicted"/>
<evidence type="ECO:0000256" key="2">
    <source>
        <dbReference type="ARBA" id="ARBA00022692"/>
    </source>
</evidence>
<comment type="caution">
    <text evidence="6">The sequence shown here is derived from an EMBL/GenBank/DDBJ whole genome shotgun (WGS) entry which is preliminary data.</text>
</comment>
<feature type="transmembrane region" description="Helical" evidence="5">
    <location>
        <begin position="294"/>
        <end position="312"/>
    </location>
</feature>
<dbReference type="PANTHER" id="PTHR23514:SF13">
    <property type="entry name" value="INNER MEMBRANE PROTEIN YBJJ"/>
    <property type="match status" value="1"/>
</dbReference>
<dbReference type="InterPro" id="IPR036259">
    <property type="entry name" value="MFS_trans_sf"/>
</dbReference>
<dbReference type="PANTHER" id="PTHR23514">
    <property type="entry name" value="BYPASS OF STOP CODON PROTEIN 6"/>
    <property type="match status" value="1"/>
</dbReference>
<feature type="transmembrane region" description="Helical" evidence="5">
    <location>
        <begin position="68"/>
        <end position="86"/>
    </location>
</feature>
<dbReference type="RefSeq" id="WP_126918449.1">
    <property type="nucleotide sequence ID" value="NZ_CP034588.1"/>
</dbReference>
<evidence type="ECO:0000313" key="7">
    <source>
        <dbReference type="Proteomes" id="UP000245390"/>
    </source>
</evidence>
<evidence type="ECO:0000256" key="5">
    <source>
        <dbReference type="SAM" id="Phobius"/>
    </source>
</evidence>
<organism evidence="6 7">
    <name type="scientific">Silicimonas algicola</name>
    <dbReference type="NCBI Taxonomy" id="1826607"/>
    <lineage>
        <taxon>Bacteria</taxon>
        <taxon>Pseudomonadati</taxon>
        <taxon>Pseudomonadota</taxon>
        <taxon>Alphaproteobacteria</taxon>
        <taxon>Rhodobacterales</taxon>
        <taxon>Paracoccaceae</taxon>
    </lineage>
</organism>
<dbReference type="EMBL" id="QGGV01000010">
    <property type="protein sequence ID" value="PWK54849.1"/>
    <property type="molecule type" value="Genomic_DNA"/>
</dbReference>
<reference evidence="6 7" key="1">
    <citation type="submission" date="2018-05" db="EMBL/GenBank/DDBJ databases">
        <title>Genomic Encyclopedia of Type Strains, Phase IV (KMG-IV): sequencing the most valuable type-strain genomes for metagenomic binning, comparative biology and taxonomic classification.</title>
        <authorList>
            <person name="Goeker M."/>
        </authorList>
    </citation>
    <scope>NUCLEOTIDE SEQUENCE [LARGE SCALE GENOMIC DNA]</scope>
    <source>
        <strain evidence="6 7">DSM 103371</strain>
    </source>
</reference>
<dbReference type="OrthoDB" id="9810941at2"/>
<accession>A0A316G1X2</accession>
<dbReference type="GO" id="GO:0022857">
    <property type="term" value="F:transmembrane transporter activity"/>
    <property type="evidence" value="ECO:0007669"/>
    <property type="project" value="InterPro"/>
</dbReference>
<feature type="transmembrane region" description="Helical" evidence="5">
    <location>
        <begin position="41"/>
        <end position="61"/>
    </location>
</feature>
<feature type="transmembrane region" description="Helical" evidence="5">
    <location>
        <begin position="269"/>
        <end position="288"/>
    </location>
</feature>
<dbReference type="CDD" id="cd17393">
    <property type="entry name" value="MFS_MosC_like"/>
    <property type="match status" value="1"/>
</dbReference>
<evidence type="ECO:0000256" key="4">
    <source>
        <dbReference type="ARBA" id="ARBA00023136"/>
    </source>
</evidence>
<dbReference type="Proteomes" id="UP000245390">
    <property type="component" value="Unassembled WGS sequence"/>
</dbReference>
<dbReference type="AlphaFoldDB" id="A0A316G1X2"/>
<sequence>MTRRTTILSIFFLQAFAAGGLFPRISDIQTGLGLDKATLGIALTAAAAGGLATNLAAGRLVQGLGTRVILGVGVPLLAATTAGVALAPTLPLLFAALLAVGTCFTLTNIAMNLEADRVESETGRRVMNRCHGFWSAGMLLAALTGTFARGIPLPATLHLSLVVPVVCAFLLPLAFRMRPAPPAPDDKLDGPRFAMPSRRTLGLMLFGISGGIAQSATQNWSVIYVEQTFATAGWIATLPLSAFLVAMTLGRMLADGWSERHGPLRTTNALACLALFGALCVVLAPSVWVAMAGFAFMGTGIAALFPLMISGAARSGNRPAAESVAAVLVLSGLVMLAVPALMGSIAESFGLRVAFWALVPPFLVTLALVRRTVAASLPSSTR</sequence>
<keyword evidence="3 5" id="KW-1133">Transmembrane helix</keyword>
<dbReference type="InterPro" id="IPR011701">
    <property type="entry name" value="MFS"/>
</dbReference>
<feature type="transmembrane region" description="Helical" evidence="5">
    <location>
        <begin position="349"/>
        <end position="369"/>
    </location>
</feature>
<feature type="transmembrane region" description="Helical" evidence="5">
    <location>
        <begin position="157"/>
        <end position="175"/>
    </location>
</feature>
<evidence type="ECO:0000256" key="3">
    <source>
        <dbReference type="ARBA" id="ARBA00022989"/>
    </source>
</evidence>
<gene>
    <name evidence="6" type="ORF">C8D95_110143</name>
</gene>
<feature type="transmembrane region" description="Helical" evidence="5">
    <location>
        <begin position="92"/>
        <end position="111"/>
    </location>
</feature>
<dbReference type="InterPro" id="IPR051788">
    <property type="entry name" value="MFS_Transporter"/>
</dbReference>
<dbReference type="SUPFAM" id="SSF103473">
    <property type="entry name" value="MFS general substrate transporter"/>
    <property type="match status" value="1"/>
</dbReference>
<feature type="transmembrane region" description="Helical" evidence="5">
    <location>
        <begin position="132"/>
        <end position="151"/>
    </location>
</feature>